<dbReference type="AlphaFoldDB" id="A0A833PP15"/>
<organism evidence="1 2">
    <name type="scientific">Burkholderia lata (strain ATCC 17760 / DSM 23089 / LMG 22485 / NCIMB 9086 / R18194 / 383)</name>
    <dbReference type="NCBI Taxonomy" id="482957"/>
    <lineage>
        <taxon>Bacteria</taxon>
        <taxon>Pseudomonadati</taxon>
        <taxon>Pseudomonadota</taxon>
        <taxon>Betaproteobacteria</taxon>
        <taxon>Burkholderiales</taxon>
        <taxon>Burkholderiaceae</taxon>
        <taxon>Burkholderia</taxon>
        <taxon>Burkholderia cepacia complex</taxon>
    </lineage>
</organism>
<evidence type="ECO:0000313" key="2">
    <source>
        <dbReference type="Proteomes" id="UP000467522"/>
    </source>
</evidence>
<protein>
    <submittedName>
        <fullName evidence="1">Uncharacterized protein</fullName>
    </submittedName>
</protein>
<name>A0A833PP15_BURL3</name>
<dbReference type="Proteomes" id="UP000467522">
    <property type="component" value="Unassembled WGS sequence"/>
</dbReference>
<proteinExistence type="predicted"/>
<reference evidence="2" key="1">
    <citation type="journal article" date="2020" name="MBio">
        <title>Horizontal gene transfer to a defensive symbiont with a reduced genome amongst a multipartite beetle microbiome.</title>
        <authorList>
            <person name="Waterworth S.C."/>
            <person name="Florez L.V."/>
            <person name="Rees E.R."/>
            <person name="Hertweck C."/>
            <person name="Kaltenpoth M."/>
            <person name="Kwan J.C."/>
        </authorList>
    </citation>
    <scope>NUCLEOTIDE SEQUENCE [LARGE SCALE GENOMIC DNA]</scope>
</reference>
<gene>
    <name evidence="1" type="ORF">GAK33_05849</name>
</gene>
<dbReference type="EMBL" id="WNDV01000025">
    <property type="protein sequence ID" value="KAF1034008.1"/>
    <property type="molecule type" value="Genomic_DNA"/>
</dbReference>
<sequence length="61" mass="6811">MKLDAKWLTKMPTFSHAQTTIRQKLHALTLKKGECAACWRSVEEGGDSTVERCTTEARCGV</sequence>
<evidence type="ECO:0000313" key="1">
    <source>
        <dbReference type="EMBL" id="KAF1034008.1"/>
    </source>
</evidence>
<comment type="caution">
    <text evidence="1">The sequence shown here is derived from an EMBL/GenBank/DDBJ whole genome shotgun (WGS) entry which is preliminary data.</text>
</comment>
<accession>A0A833PP15</accession>